<dbReference type="Gene3D" id="3.90.190.10">
    <property type="entry name" value="Protein tyrosine phosphatase superfamily"/>
    <property type="match status" value="1"/>
</dbReference>
<protein>
    <submittedName>
        <fullName evidence="5">Tyrosine phosphatase family protein</fullName>
    </submittedName>
</protein>
<feature type="chain" id="PRO_5012805520" evidence="3">
    <location>
        <begin position="24"/>
        <end position="221"/>
    </location>
</feature>
<sequence length="221" mass="24433">MPLLSRKIILGLAAIGIAATAFASAARHPISPVAEQHQQQWATPVDKRFNLYRMTPSLYRSALPDQDNVATLQAAGIGTVVSFIKDDDKQWLGDTPMHRVNIALHADRVTDADVIRVLHVIERAQTEGAVLMHCKHGRDRTGLMAAMYRMVIQGWSKPEALSEMRSGGYGNPREMEDALAYLEQVDPVAIRAAYRAGQCSTTLFSTCYAREWLQSVLAASR</sequence>
<evidence type="ECO:0000256" key="1">
    <source>
        <dbReference type="ARBA" id="ARBA00009580"/>
    </source>
</evidence>
<name>A0A238ZT97_9PSED</name>
<keyword evidence="2" id="KW-0378">Hydrolase</keyword>
<evidence type="ECO:0000313" key="6">
    <source>
        <dbReference type="Proteomes" id="UP000242915"/>
    </source>
</evidence>
<evidence type="ECO:0000256" key="2">
    <source>
        <dbReference type="ARBA" id="ARBA00022801"/>
    </source>
</evidence>
<keyword evidence="6" id="KW-1185">Reference proteome</keyword>
<dbReference type="GO" id="GO:0016791">
    <property type="term" value="F:phosphatase activity"/>
    <property type="evidence" value="ECO:0007669"/>
    <property type="project" value="UniProtKB-ARBA"/>
</dbReference>
<evidence type="ECO:0000259" key="4">
    <source>
        <dbReference type="PROSITE" id="PS50056"/>
    </source>
</evidence>
<proteinExistence type="inferred from homology"/>
<keyword evidence="3" id="KW-0732">Signal</keyword>
<dbReference type="InterPro" id="IPR000387">
    <property type="entry name" value="Tyr_Pase_dom"/>
</dbReference>
<evidence type="ECO:0000256" key="3">
    <source>
        <dbReference type="SAM" id="SignalP"/>
    </source>
</evidence>
<reference evidence="6" key="1">
    <citation type="submission" date="2017-06" db="EMBL/GenBank/DDBJ databases">
        <authorList>
            <person name="Varghese N."/>
            <person name="Submissions S."/>
        </authorList>
    </citation>
    <scope>NUCLEOTIDE SEQUENCE [LARGE SCALE GENOMIC DNA]</scope>
    <source>
        <strain evidence="6">CIP 108523</strain>
    </source>
</reference>
<evidence type="ECO:0000313" key="5">
    <source>
        <dbReference type="EMBL" id="SNR86138.1"/>
    </source>
</evidence>
<feature type="domain" description="Tyrosine specific protein phosphatases" evidence="4">
    <location>
        <begin position="112"/>
        <end position="166"/>
    </location>
</feature>
<gene>
    <name evidence="5" type="ORF">SAMN05216255_0644</name>
</gene>
<dbReference type="PANTHER" id="PTHR31126">
    <property type="entry name" value="TYROSINE-PROTEIN PHOSPHATASE"/>
    <property type="match status" value="1"/>
</dbReference>
<organism evidence="5 6">
    <name type="scientific">Pseudomonas segetis</name>
    <dbReference type="NCBI Taxonomy" id="298908"/>
    <lineage>
        <taxon>Bacteria</taxon>
        <taxon>Pseudomonadati</taxon>
        <taxon>Pseudomonadota</taxon>
        <taxon>Gammaproteobacteria</taxon>
        <taxon>Pseudomonadales</taxon>
        <taxon>Pseudomonadaceae</taxon>
        <taxon>Pseudomonas</taxon>
    </lineage>
</organism>
<dbReference type="Proteomes" id="UP000242915">
    <property type="component" value="Unassembled WGS sequence"/>
</dbReference>
<dbReference type="PROSITE" id="PS00383">
    <property type="entry name" value="TYR_PHOSPHATASE_1"/>
    <property type="match status" value="1"/>
</dbReference>
<feature type="signal peptide" evidence="3">
    <location>
        <begin position="1"/>
        <end position="23"/>
    </location>
</feature>
<dbReference type="EMBL" id="FZOG01000001">
    <property type="protein sequence ID" value="SNR86138.1"/>
    <property type="molecule type" value="Genomic_DNA"/>
</dbReference>
<comment type="similarity">
    <text evidence="1">Belongs to the protein-tyrosine phosphatase family.</text>
</comment>
<dbReference type="InterPro" id="IPR016130">
    <property type="entry name" value="Tyr_Pase_AS"/>
</dbReference>
<accession>A0A238ZT97</accession>
<dbReference type="Pfam" id="PF22784">
    <property type="entry name" value="PTP-SAK"/>
    <property type="match status" value="1"/>
</dbReference>
<dbReference type="InterPro" id="IPR029021">
    <property type="entry name" value="Prot-tyrosine_phosphatase-like"/>
</dbReference>
<dbReference type="RefSeq" id="WP_089358758.1">
    <property type="nucleotide sequence ID" value="NZ_FZOG01000001.1"/>
</dbReference>
<dbReference type="PANTHER" id="PTHR31126:SF72">
    <property type="entry name" value="DUAL SPECIFICITY PROTEIN PHOSPHATASE TPBA"/>
    <property type="match status" value="1"/>
</dbReference>
<dbReference type="AlphaFoldDB" id="A0A238ZT97"/>
<dbReference type="PROSITE" id="PS50056">
    <property type="entry name" value="TYR_PHOSPHATASE_2"/>
    <property type="match status" value="1"/>
</dbReference>
<dbReference type="SUPFAM" id="SSF52799">
    <property type="entry name" value="(Phosphotyrosine protein) phosphatases II"/>
    <property type="match status" value="1"/>
</dbReference>
<dbReference type="InterPro" id="IPR057023">
    <property type="entry name" value="PTP-SAK"/>
</dbReference>